<gene>
    <name evidence="5" type="ORF">BIY23_02630</name>
</gene>
<dbReference type="OrthoDB" id="9794987at2"/>
<proteinExistence type="inferred from homology"/>
<keyword evidence="4" id="KW-0456">Lyase</keyword>
<evidence type="ECO:0000256" key="4">
    <source>
        <dbReference type="ARBA" id="ARBA00023239"/>
    </source>
</evidence>
<dbReference type="SUPFAM" id="SSF55248">
    <property type="entry name" value="PCD-like"/>
    <property type="match status" value="1"/>
</dbReference>
<dbReference type="InterPro" id="IPR001533">
    <property type="entry name" value="Pterin_deHydtase"/>
</dbReference>
<evidence type="ECO:0000256" key="1">
    <source>
        <dbReference type="ARBA" id="ARBA00001554"/>
    </source>
</evidence>
<comment type="similarity">
    <text evidence="2">Belongs to the pterin-4-alpha-carbinolamine dehydratase family.</text>
</comment>
<dbReference type="InterPro" id="IPR036428">
    <property type="entry name" value="PCD_sf"/>
</dbReference>
<comment type="catalytic activity">
    <reaction evidence="1">
        <text>(4aS,6R)-4a-hydroxy-L-erythro-5,6,7,8-tetrahydrobiopterin = (6R)-L-erythro-6,7-dihydrobiopterin + H2O</text>
        <dbReference type="Rhea" id="RHEA:11920"/>
        <dbReference type="ChEBI" id="CHEBI:15377"/>
        <dbReference type="ChEBI" id="CHEBI:15642"/>
        <dbReference type="ChEBI" id="CHEBI:43120"/>
        <dbReference type="EC" id="4.2.1.96"/>
    </reaction>
</comment>
<sequence length="110" mass="12420">MTQTSLRNKTCIPCQGGMPPLSNKEITKLLIELDNNWVINDVGHLYKEYKFSNFTNAMAFANQIAELAEKEAHHPSLMVTWGVCTIEIWTHKINGLTESDFILAAKIDVI</sequence>
<evidence type="ECO:0000256" key="3">
    <source>
        <dbReference type="ARBA" id="ARBA00013252"/>
    </source>
</evidence>
<dbReference type="RefSeq" id="WP_070065074.1">
    <property type="nucleotide sequence ID" value="NZ_MJMG01000006.1"/>
</dbReference>
<dbReference type="Gene3D" id="3.30.1360.20">
    <property type="entry name" value="Transcriptional coactivator/pterin dehydratase"/>
    <property type="match status" value="1"/>
</dbReference>
<dbReference type="Pfam" id="PF01329">
    <property type="entry name" value="Pterin_4a"/>
    <property type="match status" value="1"/>
</dbReference>
<dbReference type="GO" id="GO:0008124">
    <property type="term" value="F:4-alpha-hydroxytetrahydrobiopterin dehydratase activity"/>
    <property type="evidence" value="ECO:0007669"/>
    <property type="project" value="UniProtKB-EC"/>
</dbReference>
<dbReference type="PANTHER" id="PTHR12599:SF0">
    <property type="entry name" value="PTERIN-4-ALPHA-CARBINOLAMINE DEHYDRATASE"/>
    <property type="match status" value="1"/>
</dbReference>
<dbReference type="Proteomes" id="UP000175679">
    <property type="component" value="Unassembled WGS sequence"/>
</dbReference>
<reference evidence="5 6" key="1">
    <citation type="submission" date="2016-09" db="EMBL/GenBank/DDBJ databases">
        <title>Genomic evidence for plant-parasitic nematodes as the earliest Wolbachia hosts.</title>
        <authorList>
            <person name="Brown A.M."/>
            <person name="Wasala S.K."/>
            <person name="Howe D.K."/>
            <person name="Peetz A.B."/>
            <person name="Zasada I.A."/>
            <person name="Denver D.R."/>
        </authorList>
    </citation>
    <scope>NUCLEOTIDE SEQUENCE [LARGE SCALE GENOMIC DNA]</scope>
    <source>
        <strain evidence="6">wPpe</strain>
    </source>
</reference>
<dbReference type="PANTHER" id="PTHR12599">
    <property type="entry name" value="PTERIN-4-ALPHA-CARBINOLAMINE DEHYDRATASE"/>
    <property type="match status" value="1"/>
</dbReference>
<organism evidence="5 6">
    <name type="scientific">Wolbachia pipientis</name>
    <dbReference type="NCBI Taxonomy" id="955"/>
    <lineage>
        <taxon>Bacteria</taxon>
        <taxon>Pseudomonadati</taxon>
        <taxon>Pseudomonadota</taxon>
        <taxon>Alphaproteobacteria</taxon>
        <taxon>Rickettsiales</taxon>
        <taxon>Anaplasmataceae</taxon>
        <taxon>Wolbachieae</taxon>
        <taxon>Wolbachia</taxon>
    </lineage>
</organism>
<evidence type="ECO:0000256" key="2">
    <source>
        <dbReference type="ARBA" id="ARBA00006472"/>
    </source>
</evidence>
<dbReference type="GO" id="GO:0006729">
    <property type="term" value="P:tetrahydrobiopterin biosynthetic process"/>
    <property type="evidence" value="ECO:0007669"/>
    <property type="project" value="InterPro"/>
</dbReference>
<dbReference type="AlphaFoldDB" id="A0A1E7QJV9"/>
<dbReference type="EC" id="4.2.1.96" evidence="3"/>
<name>A0A1E7QJV9_WOLPI</name>
<protein>
    <recommendedName>
        <fullName evidence="3">4a-hydroxytetrahydrobiopterin dehydratase</fullName>
        <ecNumber evidence="3">4.2.1.96</ecNumber>
    </recommendedName>
</protein>
<evidence type="ECO:0000313" key="5">
    <source>
        <dbReference type="EMBL" id="OEY86743.1"/>
    </source>
</evidence>
<dbReference type="EMBL" id="MJMG01000006">
    <property type="protein sequence ID" value="OEY86743.1"/>
    <property type="molecule type" value="Genomic_DNA"/>
</dbReference>
<evidence type="ECO:0000313" key="6">
    <source>
        <dbReference type="Proteomes" id="UP000175679"/>
    </source>
</evidence>
<dbReference type="CDD" id="cd00913">
    <property type="entry name" value="PCD_DCoH_subfamily_a"/>
    <property type="match status" value="1"/>
</dbReference>
<keyword evidence="6" id="KW-1185">Reference proteome</keyword>
<accession>A0A1E7QJV9</accession>
<comment type="caution">
    <text evidence="5">The sequence shown here is derived from an EMBL/GenBank/DDBJ whole genome shotgun (WGS) entry which is preliminary data.</text>
</comment>